<evidence type="ECO:0000256" key="2">
    <source>
        <dbReference type="ARBA" id="ARBA00022490"/>
    </source>
</evidence>
<dbReference type="HAMAP" id="MF_00238">
    <property type="entry name" value="Cytidyl_kinase_type1"/>
    <property type="match status" value="1"/>
</dbReference>
<keyword evidence="2 9" id="KW-0963">Cytoplasm</keyword>
<dbReference type="SUPFAM" id="SSF52540">
    <property type="entry name" value="P-loop containing nucleoside triphosphate hydrolases"/>
    <property type="match status" value="1"/>
</dbReference>
<dbReference type="GO" id="GO:0036431">
    <property type="term" value="F:dCMP kinase activity"/>
    <property type="evidence" value="ECO:0007669"/>
    <property type="project" value="InterPro"/>
</dbReference>
<keyword evidence="6 9" id="KW-0067">ATP-binding</keyword>
<evidence type="ECO:0000256" key="1">
    <source>
        <dbReference type="ARBA" id="ARBA00009427"/>
    </source>
</evidence>
<dbReference type="GO" id="GO:0005829">
    <property type="term" value="C:cytosol"/>
    <property type="evidence" value="ECO:0007669"/>
    <property type="project" value="TreeGrafter"/>
</dbReference>
<dbReference type="InterPro" id="IPR027417">
    <property type="entry name" value="P-loop_NTPase"/>
</dbReference>
<evidence type="ECO:0000259" key="10">
    <source>
        <dbReference type="Pfam" id="PF02224"/>
    </source>
</evidence>
<keyword evidence="12" id="KW-1185">Reference proteome</keyword>
<keyword evidence="4 9" id="KW-0547">Nucleotide-binding</keyword>
<dbReference type="AlphaFoldDB" id="A0A5C7FH36"/>
<evidence type="ECO:0000256" key="9">
    <source>
        <dbReference type="HAMAP-Rule" id="MF_00238"/>
    </source>
</evidence>
<dbReference type="NCBIfam" id="TIGR00017">
    <property type="entry name" value="cmk"/>
    <property type="match status" value="1"/>
</dbReference>
<reference evidence="11 12" key="1">
    <citation type="submission" date="2024-01" db="EMBL/GenBank/DDBJ databases">
        <title>Complete Genome Sequence of Alkalicoccus halolimnae BZ-SZ-XJ29T, a Moderately Halophilic Bacterium Isolated from a Salt Lake.</title>
        <authorList>
            <person name="Zhao B."/>
        </authorList>
    </citation>
    <scope>NUCLEOTIDE SEQUENCE [LARGE SCALE GENOMIC DNA]</scope>
    <source>
        <strain evidence="11 12">BZ-SZ-XJ29</strain>
    </source>
</reference>
<dbReference type="EMBL" id="CP144914">
    <property type="protein sequence ID" value="WWD81452.1"/>
    <property type="molecule type" value="Genomic_DNA"/>
</dbReference>
<dbReference type="Gene3D" id="3.40.50.300">
    <property type="entry name" value="P-loop containing nucleotide triphosphate hydrolases"/>
    <property type="match status" value="1"/>
</dbReference>
<protein>
    <recommendedName>
        <fullName evidence="9">Cytidylate kinase</fullName>
        <shortName evidence="9">CK</shortName>
        <ecNumber evidence="9">2.7.4.25</ecNumber>
    </recommendedName>
    <alternativeName>
        <fullName evidence="9">Cytidine monophosphate kinase</fullName>
        <shortName evidence="9">CMP kinase</shortName>
    </alternativeName>
</protein>
<comment type="subcellular location">
    <subcellularLocation>
        <location evidence="9">Cytoplasm</location>
    </subcellularLocation>
</comment>
<evidence type="ECO:0000256" key="7">
    <source>
        <dbReference type="ARBA" id="ARBA00047615"/>
    </source>
</evidence>
<sequence>MNSNINVAIDGPAGAGKSTVAKLLAAKLSFVYIDTGAMYRALTWKAKEDNVDYHDEVSLTKLLEKMDLELKYEQGGVKIILGGKDITEAVRSPEVTNNVSYVARHARIRDYMVMKQQELAAKGKTVMDGRDIGTAVLPEAAVKFFLTASVQERAERRYLEQTEKGIESDIELLKEEISKRDRLDTERKTAPLKKADDALEIDTTNMSIDEVVERLLTITQEQMEAYE</sequence>
<organism evidence="11 12">
    <name type="scientific">Alkalicoccus halolimnae</name>
    <dbReference type="NCBI Taxonomy" id="1667239"/>
    <lineage>
        <taxon>Bacteria</taxon>
        <taxon>Bacillati</taxon>
        <taxon>Bacillota</taxon>
        <taxon>Bacilli</taxon>
        <taxon>Bacillales</taxon>
        <taxon>Bacillaceae</taxon>
        <taxon>Alkalicoccus</taxon>
    </lineage>
</organism>
<dbReference type="EC" id="2.7.4.25" evidence="9"/>
<evidence type="ECO:0000256" key="6">
    <source>
        <dbReference type="ARBA" id="ARBA00022840"/>
    </source>
</evidence>
<keyword evidence="3 9" id="KW-0808">Transferase</keyword>
<evidence type="ECO:0000313" key="11">
    <source>
        <dbReference type="EMBL" id="WWD81452.1"/>
    </source>
</evidence>
<dbReference type="OrthoDB" id="9807434at2"/>
<comment type="catalytic activity">
    <reaction evidence="7 9">
        <text>dCMP + ATP = dCDP + ADP</text>
        <dbReference type="Rhea" id="RHEA:25094"/>
        <dbReference type="ChEBI" id="CHEBI:30616"/>
        <dbReference type="ChEBI" id="CHEBI:57566"/>
        <dbReference type="ChEBI" id="CHEBI:58593"/>
        <dbReference type="ChEBI" id="CHEBI:456216"/>
        <dbReference type="EC" id="2.7.4.25"/>
    </reaction>
</comment>
<dbReference type="Pfam" id="PF02224">
    <property type="entry name" value="Cytidylate_kin"/>
    <property type="match status" value="1"/>
</dbReference>
<evidence type="ECO:0000256" key="3">
    <source>
        <dbReference type="ARBA" id="ARBA00022679"/>
    </source>
</evidence>
<proteinExistence type="inferred from homology"/>
<evidence type="ECO:0000256" key="8">
    <source>
        <dbReference type="ARBA" id="ARBA00048478"/>
    </source>
</evidence>
<dbReference type="GO" id="GO:0005524">
    <property type="term" value="F:ATP binding"/>
    <property type="evidence" value="ECO:0007669"/>
    <property type="project" value="UniProtKB-UniRule"/>
</dbReference>
<evidence type="ECO:0000256" key="4">
    <source>
        <dbReference type="ARBA" id="ARBA00022741"/>
    </source>
</evidence>
<dbReference type="GO" id="GO:0006220">
    <property type="term" value="P:pyrimidine nucleotide metabolic process"/>
    <property type="evidence" value="ECO:0007669"/>
    <property type="project" value="UniProtKB-UniRule"/>
</dbReference>
<dbReference type="PANTHER" id="PTHR21299">
    <property type="entry name" value="CYTIDYLATE KINASE/PANTOATE-BETA-ALANINE LIGASE"/>
    <property type="match status" value="1"/>
</dbReference>
<feature type="binding site" evidence="9">
    <location>
        <begin position="11"/>
        <end position="19"/>
    </location>
    <ligand>
        <name>ATP</name>
        <dbReference type="ChEBI" id="CHEBI:30616"/>
    </ligand>
</feature>
<feature type="domain" description="Cytidylate kinase" evidence="10">
    <location>
        <begin position="7"/>
        <end position="219"/>
    </location>
</feature>
<name>A0A5C7FH36_9BACI</name>
<dbReference type="PANTHER" id="PTHR21299:SF2">
    <property type="entry name" value="CYTIDYLATE KINASE"/>
    <property type="match status" value="1"/>
</dbReference>
<comment type="catalytic activity">
    <reaction evidence="8 9">
        <text>CMP + ATP = CDP + ADP</text>
        <dbReference type="Rhea" id="RHEA:11600"/>
        <dbReference type="ChEBI" id="CHEBI:30616"/>
        <dbReference type="ChEBI" id="CHEBI:58069"/>
        <dbReference type="ChEBI" id="CHEBI:60377"/>
        <dbReference type="ChEBI" id="CHEBI:456216"/>
        <dbReference type="EC" id="2.7.4.25"/>
    </reaction>
</comment>
<comment type="similarity">
    <text evidence="1 9">Belongs to the cytidylate kinase family. Type 1 subfamily.</text>
</comment>
<dbReference type="InterPro" id="IPR011994">
    <property type="entry name" value="Cytidylate_kinase_dom"/>
</dbReference>
<evidence type="ECO:0000256" key="5">
    <source>
        <dbReference type="ARBA" id="ARBA00022777"/>
    </source>
</evidence>
<keyword evidence="5 9" id="KW-0418">Kinase</keyword>
<dbReference type="GO" id="GO:0015949">
    <property type="term" value="P:nucleobase-containing small molecule interconversion"/>
    <property type="evidence" value="ECO:0007669"/>
    <property type="project" value="TreeGrafter"/>
</dbReference>
<dbReference type="KEGG" id="ahal:FTX54_007915"/>
<dbReference type="Proteomes" id="UP000321816">
    <property type="component" value="Chromosome"/>
</dbReference>
<accession>A0A5C7FH36</accession>
<dbReference type="CDD" id="cd02020">
    <property type="entry name" value="CMPK"/>
    <property type="match status" value="1"/>
</dbReference>
<dbReference type="InterPro" id="IPR003136">
    <property type="entry name" value="Cytidylate_kin"/>
</dbReference>
<evidence type="ECO:0000313" key="12">
    <source>
        <dbReference type="Proteomes" id="UP000321816"/>
    </source>
</evidence>
<dbReference type="RefSeq" id="WP_147804809.1">
    <property type="nucleotide sequence ID" value="NZ_CP144914.1"/>
</dbReference>
<gene>
    <name evidence="9 11" type="primary">cmk</name>
    <name evidence="11" type="ORF">FTX54_007915</name>
</gene>